<keyword evidence="1" id="KW-0808">Transferase</keyword>
<evidence type="ECO:0000313" key="1">
    <source>
        <dbReference type="EMBL" id="ETO36711.1"/>
    </source>
</evidence>
<dbReference type="SUPFAM" id="SSF52047">
    <property type="entry name" value="RNI-like"/>
    <property type="match status" value="1"/>
</dbReference>
<dbReference type="PANTHER" id="PTHR46433:SF3">
    <property type="entry name" value="RAB GTPASE DOMAIN-CONTAINING PROTEIN"/>
    <property type="match status" value="1"/>
</dbReference>
<keyword evidence="1" id="KW-0418">Kinase</keyword>
<sequence length="943" mass="107689">MPSLMKWMRQSNVIELCYCLSPHDIEGLTLEVQAQKPTLYPCTGQNKAIEYLECSISSGVGCQFLEVLEICRDLLMIPEEEKSKFVAELEAHGRANLSNGIDRTRLCNNWINKCQQEIETYHPRWNTRIQQWKNEKRQQNKNADESIVEWYQREQSQGVFSMECPIRRCQLFAVLQPALNQVHQQRMSVINKCEHELGIDFDNETSGIEDISRHYQLLNGVAVQSAFHQILMLHQENANEGVQTFVGNVLTALHRLPDKRGETMLWKEEKKRWKNILQQLVEDRAPKVNEPTFNSPLIGGCKPLKENVIAQLLNEHGKFRNNKICGGQRDVIPISLQANEPAIIYAKAWPEMPGMSYLMEQCHHRIIGHGTYHSELVCLRYANGDSIPVLCSEAIHGPTLQEVFDKDPSILNTLDHQHYTELLFVALLTNPEDGLPTNYIVRRLMDNETYTLVSIDHDHALFPDWLPDKKSDTLQLQIKTILFCLGHMHQQINSIARQKFLALDARQTMESIFRDTQTQNEVYEKMFPSDMIRRWHHNSDQSCTVPIPLKKGDAAAIYTRWLKLRTLLHRHSDVTGLQCLIQIHPKAGITYGDALKKYKDPIRILAQLGRYQLNKHGVLASNTRALHTLTRAKVSMQVSKNLKTSYWGLKDLTPAEALAELDQLSYQQHQLETIYKELSSGNMNTFEELLSVEHQALILRGDSERGLPPFNWNTLSDKQQLKLCQIVQSRPFEKLSIRGFNLKSWYLYRYDIGGPNTLTVKIKNFFSGMPNLSWLDVSDTMIDDQGLSAIAAHCPILQILIAKRCSQLQGMLLSIFPSLSEAVLDESRLITLNIHANKLACLQANYCKHLTKVEIPFEMPILKKWEMIGATALTSLKLRAPFLESLQLSECSVIENIATSSNALSVLDIQGCNKARNPRKHEISENYSMLSIGIVPSISSATK</sequence>
<proteinExistence type="predicted"/>
<reference evidence="1 2" key="1">
    <citation type="journal article" date="2013" name="Curr. Biol.">
        <title>The Genome of the Foraminiferan Reticulomyxa filosa.</title>
        <authorList>
            <person name="Glockner G."/>
            <person name="Hulsmann N."/>
            <person name="Schleicher M."/>
            <person name="Noegel A.A."/>
            <person name="Eichinger L."/>
            <person name="Gallinger C."/>
            <person name="Pawlowski J."/>
            <person name="Sierra R."/>
            <person name="Euteneuer U."/>
            <person name="Pillet L."/>
            <person name="Moustafa A."/>
            <person name="Platzer M."/>
            <person name="Groth M."/>
            <person name="Szafranski K."/>
            <person name="Schliwa M."/>
        </authorList>
    </citation>
    <scope>NUCLEOTIDE SEQUENCE [LARGE SCALE GENOMIC DNA]</scope>
</reference>
<dbReference type="InterPro" id="IPR032675">
    <property type="entry name" value="LRR_dom_sf"/>
</dbReference>
<dbReference type="PANTHER" id="PTHR46433">
    <property type="entry name" value="ANK_REP_REGION DOMAIN-CONTAINING PROTEIN-RELATED"/>
    <property type="match status" value="1"/>
</dbReference>
<keyword evidence="1" id="KW-0723">Serine/threonine-protein kinase</keyword>
<dbReference type="Gene3D" id="3.80.10.10">
    <property type="entry name" value="Ribonuclease Inhibitor"/>
    <property type="match status" value="1"/>
</dbReference>
<name>X6PES3_RETFI</name>
<dbReference type="Proteomes" id="UP000023152">
    <property type="component" value="Unassembled WGS sequence"/>
</dbReference>
<organism evidence="1 2">
    <name type="scientific">Reticulomyxa filosa</name>
    <dbReference type="NCBI Taxonomy" id="46433"/>
    <lineage>
        <taxon>Eukaryota</taxon>
        <taxon>Sar</taxon>
        <taxon>Rhizaria</taxon>
        <taxon>Retaria</taxon>
        <taxon>Foraminifera</taxon>
        <taxon>Monothalamids</taxon>
        <taxon>Reticulomyxidae</taxon>
        <taxon>Reticulomyxa</taxon>
    </lineage>
</organism>
<evidence type="ECO:0000313" key="2">
    <source>
        <dbReference type="Proteomes" id="UP000023152"/>
    </source>
</evidence>
<comment type="caution">
    <text evidence="1">The sequence shown here is derived from an EMBL/GenBank/DDBJ whole genome shotgun (WGS) entry which is preliminary data.</text>
</comment>
<keyword evidence="2" id="KW-1185">Reference proteome</keyword>
<accession>X6PES3</accession>
<dbReference type="AlphaFoldDB" id="X6PES3"/>
<dbReference type="OrthoDB" id="10664401at2759"/>
<dbReference type="EMBL" id="ASPP01000369">
    <property type="protein sequence ID" value="ETO36711.1"/>
    <property type="molecule type" value="Genomic_DNA"/>
</dbReference>
<dbReference type="GO" id="GO:0004674">
    <property type="term" value="F:protein serine/threonine kinase activity"/>
    <property type="evidence" value="ECO:0007669"/>
    <property type="project" value="UniProtKB-KW"/>
</dbReference>
<gene>
    <name evidence="1" type="ORF">RFI_00352</name>
</gene>
<protein>
    <submittedName>
        <fullName evidence="1">Serine/threonine protein kinase</fullName>
    </submittedName>
</protein>